<feature type="coiled-coil region" evidence="1">
    <location>
        <begin position="51"/>
        <end position="78"/>
    </location>
</feature>
<dbReference type="EMBL" id="JARVKM010000046">
    <property type="protein sequence ID" value="KAK9773890.1"/>
    <property type="molecule type" value="Genomic_DNA"/>
</dbReference>
<accession>A0ABR2XJQ9</accession>
<keyword evidence="4" id="KW-1185">Reference proteome</keyword>
<dbReference type="Proteomes" id="UP001465668">
    <property type="component" value="Unassembled WGS sequence"/>
</dbReference>
<gene>
    <name evidence="3" type="ORF">SCAR479_09531</name>
</gene>
<feature type="region of interest" description="Disordered" evidence="2">
    <location>
        <begin position="224"/>
        <end position="254"/>
    </location>
</feature>
<proteinExistence type="predicted"/>
<evidence type="ECO:0000313" key="4">
    <source>
        <dbReference type="Proteomes" id="UP001465668"/>
    </source>
</evidence>
<evidence type="ECO:0000256" key="2">
    <source>
        <dbReference type="SAM" id="MobiDB-lite"/>
    </source>
</evidence>
<evidence type="ECO:0000256" key="1">
    <source>
        <dbReference type="SAM" id="Coils"/>
    </source>
</evidence>
<organism evidence="3 4">
    <name type="scientific">Seiridium cardinale</name>
    <dbReference type="NCBI Taxonomy" id="138064"/>
    <lineage>
        <taxon>Eukaryota</taxon>
        <taxon>Fungi</taxon>
        <taxon>Dikarya</taxon>
        <taxon>Ascomycota</taxon>
        <taxon>Pezizomycotina</taxon>
        <taxon>Sordariomycetes</taxon>
        <taxon>Xylariomycetidae</taxon>
        <taxon>Amphisphaeriales</taxon>
        <taxon>Sporocadaceae</taxon>
        <taxon>Seiridium</taxon>
    </lineage>
</organism>
<evidence type="ECO:0000313" key="3">
    <source>
        <dbReference type="EMBL" id="KAK9773890.1"/>
    </source>
</evidence>
<sequence>MAESANGWHAVCLPTARALTQLLDSDYAKIAMKGIIWRRSTSGSANAFRRLTREREHLEDAKQVNKRLEAQLEQNRRHRPGMLSHERSISGGLQLEKHTSASQTPNLHYSKPAVPVINAVHLPTRSTSPKAPRRPASSDLQKSSESLINYSLRTRTSGSRLPQPMDPSTPIRSGTPSTPRDTNFTDSTVDSMASLIFSRISRRTTSSGLSPNLSPSALKILVEPEQRSADSPECGKTAGPAILESHASMWQGTS</sequence>
<comment type="caution">
    <text evidence="3">The sequence shown here is derived from an EMBL/GenBank/DDBJ whole genome shotgun (WGS) entry which is preliminary data.</text>
</comment>
<feature type="compositionally biased region" description="Polar residues" evidence="2">
    <location>
        <begin position="138"/>
        <end position="160"/>
    </location>
</feature>
<feature type="compositionally biased region" description="Polar residues" evidence="2">
    <location>
        <begin position="170"/>
        <end position="186"/>
    </location>
</feature>
<name>A0ABR2XJQ9_9PEZI</name>
<keyword evidence="1" id="KW-0175">Coiled coil</keyword>
<reference evidence="3 4" key="1">
    <citation type="submission" date="2024-02" db="EMBL/GenBank/DDBJ databases">
        <title>First draft genome assembly of two strains of Seiridium cardinale.</title>
        <authorList>
            <person name="Emiliani G."/>
            <person name="Scali E."/>
        </authorList>
    </citation>
    <scope>NUCLEOTIDE SEQUENCE [LARGE SCALE GENOMIC DNA]</scope>
    <source>
        <strain evidence="3 4">BM-138-000479</strain>
    </source>
</reference>
<protein>
    <submittedName>
        <fullName evidence="3">Kinase-like domain-containing protein</fullName>
    </submittedName>
</protein>
<feature type="region of interest" description="Disordered" evidence="2">
    <location>
        <begin position="123"/>
        <end position="186"/>
    </location>
</feature>